<organism evidence="1 2">
    <name type="scientific">Treponema primitia (strain ATCC BAA-887 / DSM 12427 / ZAS-2)</name>
    <dbReference type="NCBI Taxonomy" id="545694"/>
    <lineage>
        <taxon>Bacteria</taxon>
        <taxon>Pseudomonadati</taxon>
        <taxon>Spirochaetota</taxon>
        <taxon>Spirochaetia</taxon>
        <taxon>Spirochaetales</taxon>
        <taxon>Treponemataceae</taxon>
        <taxon>Treponema</taxon>
    </lineage>
</organism>
<dbReference type="HOGENOM" id="CLU_723482_0_0_12"/>
<dbReference type="AlphaFoldDB" id="F5YR84"/>
<proteinExistence type="predicted"/>
<keyword evidence="2" id="KW-1185">Reference proteome</keyword>
<reference evidence="2" key="1">
    <citation type="submission" date="2009-12" db="EMBL/GenBank/DDBJ databases">
        <title>Complete sequence of Treponema primitia strain ZAS-2.</title>
        <authorList>
            <person name="Tetu S.G."/>
            <person name="Matson E."/>
            <person name="Ren Q."/>
            <person name="Seshadri R."/>
            <person name="Elbourne L."/>
            <person name="Hassan K.A."/>
            <person name="Durkin A."/>
            <person name="Radune D."/>
            <person name="Mohamoud Y."/>
            <person name="Shay R."/>
            <person name="Jin S."/>
            <person name="Zhang X."/>
            <person name="Lucey K."/>
            <person name="Ballor N.R."/>
            <person name="Ottesen E."/>
            <person name="Rosenthal R."/>
            <person name="Allen A."/>
            <person name="Leadbetter J.R."/>
            <person name="Paulsen I.T."/>
        </authorList>
    </citation>
    <scope>NUCLEOTIDE SEQUENCE [LARGE SCALE GENOMIC DNA]</scope>
    <source>
        <strain evidence="2">ATCC BAA-887 / DSM 12427 / ZAS-2</strain>
    </source>
</reference>
<protein>
    <recommendedName>
        <fullName evidence="3">Tetratricopeptide repeat domain protein</fullName>
    </recommendedName>
</protein>
<dbReference type="Proteomes" id="UP000009223">
    <property type="component" value="Chromosome"/>
</dbReference>
<sequence length="389" mass="45309">MVEFGILVHFVSMVGDSVVRKKSVLSFLILVLGCTAVFAQTRVQRPYWYTLERGKLHFRNGEYGDALVAFEDARNQRRVMYTRMEEDLIALLSLPEVRRMNNSLELIEPYIVERGYIDAAAALTECYYRFPKESLADNALNALAAIGRYKDFPDAEYWIGETYRVEGELGIALKQYEKAYEQRLLLETPGFDLEILYKIVDVHRLRQEYVAMEERLLEILKRDTLWSEDASSFVRTAMMRTLENDGVNRFLTLYRYSNQDVEPAHRLLGLYYHASGRHNRAVEHLLFAFLIQNTAMVDEIQRNQFDFVFTTLDAFSALITRRPALQAYIEDVEYYKTIYYLGTALNGSGRLPPARELWAFLSRRQAGEWTTRSVAQLRSPFLERAIEMP</sequence>
<reference evidence="1 2" key="2">
    <citation type="journal article" date="2011" name="ISME J.">
        <title>RNA-seq reveals cooperative metabolic interactions between two termite-gut spirochete species in co-culture.</title>
        <authorList>
            <person name="Rosenthal A.Z."/>
            <person name="Matson E.G."/>
            <person name="Eldar A."/>
            <person name="Leadbetter J.R."/>
        </authorList>
    </citation>
    <scope>NUCLEOTIDE SEQUENCE [LARGE SCALE GENOMIC DNA]</scope>
    <source>
        <strain evidence="2">ATCC BAA-887 / DSM 12427 / ZAS-2</strain>
    </source>
</reference>
<gene>
    <name evidence="1" type="ordered locus">TREPR_2649</name>
</gene>
<dbReference type="InterPro" id="IPR011990">
    <property type="entry name" value="TPR-like_helical_dom_sf"/>
</dbReference>
<dbReference type="EMBL" id="CP001843">
    <property type="protein sequence ID" value="AEF84985.1"/>
    <property type="molecule type" value="Genomic_DNA"/>
</dbReference>
<dbReference type="Gene3D" id="1.25.40.10">
    <property type="entry name" value="Tetratricopeptide repeat domain"/>
    <property type="match status" value="1"/>
</dbReference>
<dbReference type="eggNOG" id="COG3118">
    <property type="taxonomic scope" value="Bacteria"/>
</dbReference>
<dbReference type="KEGG" id="tpi:TREPR_2649"/>
<dbReference type="STRING" id="545694.TREPR_2649"/>
<dbReference type="SUPFAM" id="SSF48452">
    <property type="entry name" value="TPR-like"/>
    <property type="match status" value="1"/>
</dbReference>
<name>F5YR84_TREPZ</name>
<evidence type="ECO:0000313" key="1">
    <source>
        <dbReference type="EMBL" id="AEF84985.1"/>
    </source>
</evidence>
<accession>F5YR84</accession>
<evidence type="ECO:0008006" key="3">
    <source>
        <dbReference type="Google" id="ProtNLM"/>
    </source>
</evidence>
<evidence type="ECO:0000313" key="2">
    <source>
        <dbReference type="Proteomes" id="UP000009223"/>
    </source>
</evidence>